<dbReference type="GO" id="GO:0005886">
    <property type="term" value="C:plasma membrane"/>
    <property type="evidence" value="ECO:0007669"/>
    <property type="project" value="UniProtKB-SubCell"/>
</dbReference>
<dbReference type="NCBIfam" id="TIGR00966">
    <property type="entry name" value="transloc_SecF"/>
    <property type="match status" value="1"/>
</dbReference>
<feature type="transmembrane region" description="Helical" evidence="10">
    <location>
        <begin position="237"/>
        <end position="255"/>
    </location>
</feature>
<dbReference type="AlphaFoldDB" id="A0A1F7U130"/>
<evidence type="ECO:0000256" key="3">
    <source>
        <dbReference type="ARBA" id="ARBA00022475"/>
    </source>
</evidence>
<evidence type="ECO:0000256" key="8">
    <source>
        <dbReference type="ARBA" id="ARBA00023010"/>
    </source>
</evidence>
<dbReference type="Gene3D" id="1.20.1640.10">
    <property type="entry name" value="Multidrug efflux transporter AcrB transmembrane domain"/>
    <property type="match status" value="1"/>
</dbReference>
<dbReference type="InterPro" id="IPR022813">
    <property type="entry name" value="SecD/SecF_arch_bac"/>
</dbReference>
<dbReference type="PANTHER" id="PTHR30081:SF8">
    <property type="entry name" value="PROTEIN TRANSLOCASE SUBUNIT SECF"/>
    <property type="match status" value="1"/>
</dbReference>
<dbReference type="STRING" id="1802389.A3C17_01635"/>
<keyword evidence="7 10" id="KW-1133">Transmembrane helix</keyword>
<feature type="domain" description="SSD" evidence="11">
    <location>
        <begin position="123"/>
        <end position="286"/>
    </location>
</feature>
<dbReference type="Proteomes" id="UP000177097">
    <property type="component" value="Unassembled WGS sequence"/>
</dbReference>
<dbReference type="GO" id="GO:0015450">
    <property type="term" value="F:protein-transporting ATPase activity"/>
    <property type="evidence" value="ECO:0007669"/>
    <property type="project" value="InterPro"/>
</dbReference>
<evidence type="ECO:0000259" key="11">
    <source>
        <dbReference type="PROSITE" id="PS50156"/>
    </source>
</evidence>
<dbReference type="GO" id="GO:0065002">
    <property type="term" value="P:intracellular protein transmembrane transport"/>
    <property type="evidence" value="ECO:0007669"/>
    <property type="project" value="UniProtKB-UniRule"/>
</dbReference>
<accession>A0A1F7U130</accession>
<dbReference type="InterPro" id="IPR048634">
    <property type="entry name" value="SecD_SecF_C"/>
</dbReference>
<comment type="subunit">
    <text evidence="10">Forms a complex with SecD. Part of the essential Sec protein translocation apparatus which comprises SecA, SecYEG and auxiliary proteins SecDF. Other proteins may also be involved.</text>
</comment>
<keyword evidence="9 10" id="KW-0472">Membrane</keyword>
<evidence type="ECO:0000256" key="1">
    <source>
        <dbReference type="ARBA" id="ARBA00004651"/>
    </source>
</evidence>
<dbReference type="PRINTS" id="PR01755">
    <property type="entry name" value="SECFTRNLCASE"/>
</dbReference>
<dbReference type="HAMAP" id="MF_01464_B">
    <property type="entry name" value="SecF_B"/>
    <property type="match status" value="1"/>
</dbReference>
<comment type="subcellular location">
    <subcellularLocation>
        <location evidence="1 10">Cell membrane</location>
        <topology evidence="1 10">Multi-pass membrane protein</topology>
    </subcellularLocation>
</comment>
<evidence type="ECO:0000256" key="7">
    <source>
        <dbReference type="ARBA" id="ARBA00022989"/>
    </source>
</evidence>
<organism evidence="12 13">
    <name type="scientific">Candidatus Uhrbacteria bacterium RIFCSPHIGHO2_02_FULL_53_13</name>
    <dbReference type="NCBI Taxonomy" id="1802389"/>
    <lineage>
        <taxon>Bacteria</taxon>
        <taxon>Candidatus Uhriibacteriota</taxon>
    </lineage>
</organism>
<proteinExistence type="inferred from homology"/>
<feature type="transmembrane region" description="Helical" evidence="10">
    <location>
        <begin position="9"/>
        <end position="30"/>
    </location>
</feature>
<keyword evidence="3 10" id="KW-1003">Cell membrane</keyword>
<dbReference type="InterPro" id="IPR000731">
    <property type="entry name" value="SSD"/>
</dbReference>
<dbReference type="Pfam" id="PF07549">
    <property type="entry name" value="Sec_GG"/>
    <property type="match status" value="1"/>
</dbReference>
<dbReference type="GO" id="GO:0043952">
    <property type="term" value="P:protein transport by the Sec complex"/>
    <property type="evidence" value="ECO:0007669"/>
    <property type="project" value="UniProtKB-UniRule"/>
</dbReference>
<evidence type="ECO:0000256" key="6">
    <source>
        <dbReference type="ARBA" id="ARBA00022927"/>
    </source>
</evidence>
<evidence type="ECO:0000256" key="4">
    <source>
        <dbReference type="ARBA" id="ARBA00022519"/>
    </source>
</evidence>
<evidence type="ECO:0000313" key="13">
    <source>
        <dbReference type="Proteomes" id="UP000177097"/>
    </source>
</evidence>
<comment type="function">
    <text evidence="10">Part of the Sec protein translocase complex. Interacts with the SecYEG preprotein conducting channel. SecDF uses the proton motive force (PMF) to complete protein translocation after the ATP-dependent function of SecA.</text>
</comment>
<protein>
    <recommendedName>
        <fullName evidence="10">Protein-export membrane protein SecF</fullName>
    </recommendedName>
</protein>
<feature type="transmembrane region" description="Helical" evidence="10">
    <location>
        <begin position="186"/>
        <end position="207"/>
    </location>
</feature>
<keyword evidence="8 10" id="KW-0811">Translocation</keyword>
<dbReference type="EMBL" id="MGDX01000011">
    <property type="protein sequence ID" value="OGL71528.1"/>
    <property type="molecule type" value="Genomic_DNA"/>
</dbReference>
<dbReference type="Pfam" id="PF02355">
    <property type="entry name" value="SecD_SecF_C"/>
    <property type="match status" value="1"/>
</dbReference>
<dbReference type="SUPFAM" id="SSF82866">
    <property type="entry name" value="Multidrug efflux transporter AcrB transmembrane domain"/>
    <property type="match status" value="1"/>
</dbReference>
<keyword evidence="2 10" id="KW-0813">Transport</keyword>
<keyword evidence="4" id="KW-0997">Cell inner membrane</keyword>
<feature type="transmembrane region" description="Helical" evidence="10">
    <location>
        <begin position="123"/>
        <end position="142"/>
    </location>
</feature>
<dbReference type="InterPro" id="IPR005665">
    <property type="entry name" value="SecF_bac"/>
</dbReference>
<feature type="transmembrane region" description="Helical" evidence="10">
    <location>
        <begin position="261"/>
        <end position="287"/>
    </location>
</feature>
<dbReference type="GO" id="GO:0006605">
    <property type="term" value="P:protein targeting"/>
    <property type="evidence" value="ECO:0007669"/>
    <property type="project" value="UniProtKB-UniRule"/>
</dbReference>
<name>A0A1F7U130_9BACT</name>
<keyword evidence="6 10" id="KW-0653">Protein transport</keyword>
<dbReference type="PANTHER" id="PTHR30081">
    <property type="entry name" value="PROTEIN-EXPORT MEMBRANE PROTEIN SEC"/>
    <property type="match status" value="1"/>
</dbReference>
<dbReference type="InterPro" id="IPR022646">
    <property type="entry name" value="SecD/SecF_CS"/>
</dbReference>
<evidence type="ECO:0000256" key="5">
    <source>
        <dbReference type="ARBA" id="ARBA00022692"/>
    </source>
</evidence>
<dbReference type="PROSITE" id="PS50156">
    <property type="entry name" value="SSD"/>
    <property type="match status" value="1"/>
</dbReference>
<evidence type="ECO:0000313" key="12">
    <source>
        <dbReference type="EMBL" id="OGL71528.1"/>
    </source>
</evidence>
<keyword evidence="5 10" id="KW-0812">Transmembrane</keyword>
<evidence type="ECO:0000256" key="10">
    <source>
        <dbReference type="HAMAP-Rule" id="MF_01464"/>
    </source>
</evidence>
<comment type="caution">
    <text evidence="12">The sequence shown here is derived from an EMBL/GenBank/DDBJ whole genome shotgun (WGS) entry which is preliminary data.</text>
</comment>
<evidence type="ECO:0000256" key="9">
    <source>
        <dbReference type="ARBA" id="ARBA00023136"/>
    </source>
</evidence>
<comment type="similarity">
    <text evidence="10">Belongs to the SecD/SecF family. SecF subfamily.</text>
</comment>
<reference evidence="12 13" key="1">
    <citation type="journal article" date="2016" name="Nat. Commun.">
        <title>Thousands of microbial genomes shed light on interconnected biogeochemical processes in an aquifer system.</title>
        <authorList>
            <person name="Anantharaman K."/>
            <person name="Brown C.T."/>
            <person name="Hug L.A."/>
            <person name="Sharon I."/>
            <person name="Castelle C.J."/>
            <person name="Probst A.J."/>
            <person name="Thomas B.C."/>
            <person name="Singh A."/>
            <person name="Wilkins M.J."/>
            <person name="Karaoz U."/>
            <person name="Brodie E.L."/>
            <person name="Williams K.H."/>
            <person name="Hubbard S.S."/>
            <person name="Banfield J.F."/>
        </authorList>
    </citation>
    <scope>NUCLEOTIDE SEQUENCE [LARGE SCALE GENOMIC DNA]</scope>
</reference>
<gene>
    <name evidence="10" type="primary">secF</name>
    <name evidence="12" type="ORF">A3C17_01635</name>
</gene>
<dbReference type="InterPro" id="IPR022645">
    <property type="entry name" value="SecD/SecF_bac"/>
</dbReference>
<evidence type="ECO:0000256" key="2">
    <source>
        <dbReference type="ARBA" id="ARBA00022448"/>
    </source>
</evidence>
<sequence>MSIVKYKVIWFSVSGVMVLSSLVLLAMFGLRLGIDFTGGSILEVEFDTYDPVVGDVRGALSAAGFEEGIVQPVDEHGIIVRQKTLSEEKHQALLDVLGTFGTFEEKRFDSIGPIIGNELKRKSVWALLLIFVTIAAYVAFAFRKVSHYVKSWKYGVITIVAALHDVLIPIGVFALIGHVLHVEVGTAFVAALLTILGYSVNDTIVVFDRIRENLIRESGSIEEIVDQSVTQTFARSINTTLTTLLALVAVFFFGGETTRMFVLALMIGIGVGAYSSIFLASPLLVVWESRRN</sequence>
<feature type="transmembrane region" description="Helical" evidence="10">
    <location>
        <begin position="154"/>
        <end position="180"/>
    </location>
</feature>